<sequence length="380" mass="43781">MKICILTTGHPTLDNRIFYKQALSLKKKYDDITLIVPDERTEYMEQGIRIIGVPRAGSLYGRFKLGDTVVAKAIELQPDICHFHDFELIYKVLKIKKALPACKLIYDVHEHYPDMMRMSRKIPRILRPLATFLVDKSERYYAGKFDQIITADDAVKDRFAGKNPRVDVVYNFTEFIPPEADASPKETELPEKEYDAIYQGDITLERGVYMTVQAIKLLKEKYPDIRMIFVGPFNDVEGKEIVTQYIEENDLSKNILFTGRVPHIEVQEYIRKSRVGIVTLLPLPKYFKNIPIKQFEYMSCGIPIVGSNLPPIQHFLTSYNSGIIVDPTKPEDIAKGLGILLADPQLCKEMGDNGIKAVREEYNWGKMEEKLLKIYSRFEN</sequence>
<organism evidence="5 6">
    <name type="scientific">Dehalobacter restrictus</name>
    <dbReference type="NCBI Taxonomy" id="55583"/>
    <lineage>
        <taxon>Bacteria</taxon>
        <taxon>Bacillati</taxon>
        <taxon>Bacillota</taxon>
        <taxon>Clostridia</taxon>
        <taxon>Eubacteriales</taxon>
        <taxon>Desulfitobacteriaceae</taxon>
        <taxon>Dehalobacter</taxon>
    </lineage>
</organism>
<reference evidence="5 6" key="1">
    <citation type="submission" date="2019-12" db="EMBL/GenBank/DDBJ databases">
        <title>Sequence classification of anaerobic respiratory reductive dehalogenases: First we see many, then we see few.</title>
        <authorList>
            <person name="Molenda O."/>
            <person name="Puentes Jacome L.A."/>
            <person name="Cao X."/>
            <person name="Nesbo C.L."/>
            <person name="Tang S."/>
            <person name="Morson N."/>
            <person name="Patron J."/>
            <person name="Lomheim L."/>
            <person name="Wishart D.S."/>
            <person name="Edwards E.A."/>
        </authorList>
    </citation>
    <scope>NUCLEOTIDE SEQUENCE [LARGE SCALE GENOMIC DNA]</scope>
    <source>
        <strain evidence="5 6">12DCA</strain>
    </source>
</reference>
<dbReference type="PANTHER" id="PTHR12526:SF629">
    <property type="entry name" value="TEICHURONIC ACID BIOSYNTHESIS GLYCOSYLTRANSFERASE TUAH-RELATED"/>
    <property type="match status" value="1"/>
</dbReference>
<dbReference type="Pfam" id="PF13439">
    <property type="entry name" value="Glyco_transf_4"/>
    <property type="match status" value="1"/>
</dbReference>
<dbReference type="GO" id="GO:0016757">
    <property type="term" value="F:glycosyltransferase activity"/>
    <property type="evidence" value="ECO:0007669"/>
    <property type="project" value="UniProtKB-KW"/>
</dbReference>
<dbReference type="Proteomes" id="UP000430508">
    <property type="component" value="Chromosome"/>
</dbReference>
<evidence type="ECO:0000313" key="5">
    <source>
        <dbReference type="EMBL" id="QHA01552.1"/>
    </source>
</evidence>
<keyword evidence="2 5" id="KW-0808">Transferase</keyword>
<evidence type="ECO:0000256" key="2">
    <source>
        <dbReference type="ARBA" id="ARBA00022679"/>
    </source>
</evidence>
<dbReference type="InterPro" id="IPR028098">
    <property type="entry name" value="Glyco_trans_4-like_N"/>
</dbReference>
<evidence type="ECO:0000259" key="3">
    <source>
        <dbReference type="Pfam" id="PF00534"/>
    </source>
</evidence>
<evidence type="ECO:0000259" key="4">
    <source>
        <dbReference type="Pfam" id="PF13439"/>
    </source>
</evidence>
<dbReference type="RefSeq" id="WP_025206179.1">
    <property type="nucleotide sequence ID" value="NZ_CP046996.1"/>
</dbReference>
<feature type="domain" description="Glycosyltransferase subfamily 4-like N-terminal" evidence="4">
    <location>
        <begin position="21"/>
        <end position="172"/>
    </location>
</feature>
<evidence type="ECO:0000313" key="6">
    <source>
        <dbReference type="Proteomes" id="UP000430508"/>
    </source>
</evidence>
<name>A0A857DM77_9FIRM</name>
<accession>A0A857DM77</accession>
<dbReference type="CDD" id="cd03794">
    <property type="entry name" value="GT4_WbuB-like"/>
    <property type="match status" value="1"/>
</dbReference>
<gene>
    <name evidence="5" type="ORF">GQ588_13340</name>
</gene>
<dbReference type="SUPFAM" id="SSF53756">
    <property type="entry name" value="UDP-Glycosyltransferase/glycogen phosphorylase"/>
    <property type="match status" value="1"/>
</dbReference>
<feature type="domain" description="Glycosyl transferase family 1" evidence="3">
    <location>
        <begin position="182"/>
        <end position="356"/>
    </location>
</feature>
<evidence type="ECO:0000256" key="1">
    <source>
        <dbReference type="ARBA" id="ARBA00022676"/>
    </source>
</evidence>
<dbReference type="InterPro" id="IPR001296">
    <property type="entry name" value="Glyco_trans_1"/>
</dbReference>
<dbReference type="Pfam" id="PF00534">
    <property type="entry name" value="Glycos_transf_1"/>
    <property type="match status" value="1"/>
</dbReference>
<dbReference type="EMBL" id="CP046996">
    <property type="protein sequence ID" value="QHA01552.1"/>
    <property type="molecule type" value="Genomic_DNA"/>
</dbReference>
<dbReference type="PANTHER" id="PTHR12526">
    <property type="entry name" value="GLYCOSYLTRANSFERASE"/>
    <property type="match status" value="1"/>
</dbReference>
<keyword evidence="1" id="KW-0328">Glycosyltransferase</keyword>
<dbReference type="AlphaFoldDB" id="A0A857DM77"/>
<dbReference type="Gene3D" id="3.40.50.2000">
    <property type="entry name" value="Glycogen Phosphorylase B"/>
    <property type="match status" value="2"/>
</dbReference>
<proteinExistence type="predicted"/>
<protein>
    <submittedName>
        <fullName evidence="5">Glycosyltransferase</fullName>
    </submittedName>
</protein>